<accession>A0AAD5URK5</accession>
<evidence type="ECO:0000259" key="4">
    <source>
        <dbReference type="PROSITE" id="PS50054"/>
    </source>
</evidence>
<feature type="compositionally biased region" description="Acidic residues" evidence="3">
    <location>
        <begin position="138"/>
        <end position="163"/>
    </location>
</feature>
<feature type="region of interest" description="Disordered" evidence="3">
    <location>
        <begin position="136"/>
        <end position="166"/>
    </location>
</feature>
<feature type="compositionally biased region" description="Pro residues" evidence="3">
    <location>
        <begin position="287"/>
        <end position="305"/>
    </location>
</feature>
<dbReference type="GO" id="GO:0008138">
    <property type="term" value="F:protein tyrosine/serine/threonine phosphatase activity"/>
    <property type="evidence" value="ECO:0007669"/>
    <property type="project" value="InterPro"/>
</dbReference>
<feature type="region of interest" description="Disordered" evidence="3">
    <location>
        <begin position="224"/>
        <end position="307"/>
    </location>
</feature>
<feature type="compositionally biased region" description="Low complexity" evidence="3">
    <location>
        <begin position="911"/>
        <end position="925"/>
    </location>
</feature>
<keyword evidence="2" id="KW-0904">Protein phosphatase</keyword>
<feature type="region of interest" description="Disordered" evidence="3">
    <location>
        <begin position="1054"/>
        <end position="1073"/>
    </location>
</feature>
<feature type="region of interest" description="Disordered" evidence="3">
    <location>
        <begin position="450"/>
        <end position="474"/>
    </location>
</feature>
<dbReference type="SMART" id="SM00195">
    <property type="entry name" value="DSPc"/>
    <property type="match status" value="1"/>
</dbReference>
<dbReference type="PROSITE" id="PS00383">
    <property type="entry name" value="TYR_PHOSPHATASE_1"/>
    <property type="match status" value="1"/>
</dbReference>
<feature type="compositionally biased region" description="Low complexity" evidence="3">
    <location>
        <begin position="630"/>
        <end position="653"/>
    </location>
</feature>
<dbReference type="InterPro" id="IPR000340">
    <property type="entry name" value="Dual-sp_phosphatase_cat-dom"/>
</dbReference>
<dbReference type="CDD" id="cd14516">
    <property type="entry name" value="DSP_fungal_PPS1"/>
    <property type="match status" value="1"/>
</dbReference>
<feature type="domain" description="Tyrosine specific protein phosphatases" evidence="5">
    <location>
        <begin position="1256"/>
        <end position="1324"/>
    </location>
</feature>
<protein>
    <submittedName>
        <fullName evidence="6">Uncharacterized protein</fullName>
    </submittedName>
</protein>
<feature type="region of interest" description="Disordered" evidence="3">
    <location>
        <begin position="908"/>
        <end position="943"/>
    </location>
</feature>
<dbReference type="SUPFAM" id="SSF52799">
    <property type="entry name" value="(Phosphotyrosine protein) phosphatases II"/>
    <property type="match status" value="1"/>
</dbReference>
<dbReference type="GO" id="GO:0033260">
    <property type="term" value="P:nuclear DNA replication"/>
    <property type="evidence" value="ECO:0007669"/>
    <property type="project" value="InterPro"/>
</dbReference>
<feature type="domain" description="Tyrosine-protein phosphatase" evidence="4">
    <location>
        <begin position="1161"/>
        <end position="1337"/>
    </location>
</feature>
<dbReference type="InterPro" id="IPR000387">
    <property type="entry name" value="Tyr_Pase_dom"/>
</dbReference>
<gene>
    <name evidence="6" type="ORF">NLI96_g11545</name>
</gene>
<dbReference type="InterPro" id="IPR047949">
    <property type="entry name" value="PPS1_DSP"/>
</dbReference>
<dbReference type="PANTHER" id="PTHR47550">
    <property type="entry name" value="DUAL SPECIFICITY PROTEIN PHOSPHATASE PPS1"/>
    <property type="match status" value="1"/>
</dbReference>
<dbReference type="InterPro" id="IPR053239">
    <property type="entry name" value="Dual_spec_PTase"/>
</dbReference>
<dbReference type="GO" id="GO:0005634">
    <property type="term" value="C:nucleus"/>
    <property type="evidence" value="ECO:0007669"/>
    <property type="project" value="GOC"/>
</dbReference>
<evidence type="ECO:0000313" key="7">
    <source>
        <dbReference type="Proteomes" id="UP001212997"/>
    </source>
</evidence>
<name>A0AAD5URK5_9APHY</name>
<dbReference type="PROSITE" id="PS50056">
    <property type="entry name" value="TYR_PHOSPHATASE_2"/>
    <property type="match status" value="1"/>
</dbReference>
<dbReference type="Gene3D" id="3.90.190.10">
    <property type="entry name" value="Protein tyrosine phosphatase superfamily"/>
    <property type="match status" value="1"/>
</dbReference>
<evidence type="ECO:0000259" key="5">
    <source>
        <dbReference type="PROSITE" id="PS50056"/>
    </source>
</evidence>
<reference evidence="6" key="1">
    <citation type="submission" date="2022-07" db="EMBL/GenBank/DDBJ databases">
        <title>Genome Sequence of Physisporinus lineatus.</title>
        <authorList>
            <person name="Buettner E."/>
        </authorList>
    </citation>
    <scope>NUCLEOTIDE SEQUENCE</scope>
    <source>
        <strain evidence="6">VT162</strain>
    </source>
</reference>
<dbReference type="InterPro" id="IPR016130">
    <property type="entry name" value="Tyr_Pase_AS"/>
</dbReference>
<proteinExistence type="predicted"/>
<sequence length="1373" mass="150295">MSTSEHVHGLNYPAAFISSLPVLLQRPAPHQPIRIISAAQFAQMHLDYLTSHAPDNVIFPFLHGLEGENEAQNMFFAASGSIAGKDGSNVAKVPKFRGLVWVACDDEDSCYDSRRSLFRSSPSCPATSQTAFLHHTGDEDDQLISSSDDDYDSSSETTSDDLETFAPMPMDIDLDLNVDVNSGASNPGGNQEGIIHSRMELDTGLQGPGVVLDAKEFSKDSLHHEGAHMHPVNQRASSEREPRAHDRRPSQASTTSCASTTSTTSSLMTPPITVPSQSNQLPVNPLDSPPVPFSPSPSPPPPPPLLTSSFRARDLLREVKELRELPGQGIRDVSVEDGVVEFVEPRVPDGISLRNFGIQSSWVDQLGAWTSHDSDFQNWLSFGGCYRPGHDAIITSRGCMPPHLASIAAPFGGIVEDGPRGNFRAAIALAEKFKQAIETKHARRVEKIREVLRRSGSPASSSSGSSSSDANPKEEEDLVKYNVFVLDASLEEMHDHLPHLVSRVEDIRIDHAYTDGTDAHVHRPRDGDADFEMEFEETASFPPSPSSSSGSSLSEGLDKLERGLSDTNDKPKPLRSNPKGVKAKPKKKRTILRANTINFAQREKDEMRDLTRASEILTYFPEGYRQMTESPDSTSSSSPPSLSSPSTDSASSSGPIVDEDIISGSSTTHYWDPSLGQIFLGNSSDVPLPPKDPLFARRQWRRGRTNPAFGPYQLEEEEDDAFDWRTNDPTIGFGYDICVECDDLAPFPSAIHMRAAEEHIRKLDRVWVEQFLNKAEKDPSIIQQHGGIVPPRPPPHANAVVHLPFPSSVSYSTSLLPFISWLENTLRPVEPMTFEAARDRLNPPRPTVPTNSAATSSARGVRRASTASGGFVPSSLPPPTSFPTIFLPQSSTSSSGYTRVRSTSTTYLHNASSTPASPIPSTSCPGSRGQNQSRSPTPPQPIRTRPLKILIYSADGYTESSSLALCILMALRGLDLPEAYLELQVEKKRSFFVYQGEVGALKRVEGRLEKERERLGFGFGSITSTTSKRPVGQSVSYPLLNPNRVGPTNPSFFGSVNGTTPHSSHSHSHSASASWTQADYQRYGHPGATKTMNEVHPASAHPLSSSIPNESSMGLAHSVPKIATPSPPMTPKRPRASTLPVLPSFRDHQVWFNDPRFDGSFPSRVLPFLYLGNLNHATNAYMLHALGITHVVSVGECALVPPPHHPNATPSCGNPHFIPGKGPGAHGSLWIEEREGRIKVLDIKGVCDDGIDTLEPQLAPICDWIDKARVEGGKVLVHCRVGVSRSATVTIAYVMKYLNLPLVDAYLIVRSRRLSVLIQPNMRLLYNLLGWEVKLAKERAGDDEERLKGELARCLNWPYLAKEVHLLNEKYLH</sequence>
<feature type="region of interest" description="Disordered" evidence="3">
    <location>
        <begin position="621"/>
        <end position="661"/>
    </location>
</feature>
<dbReference type="InterPro" id="IPR029021">
    <property type="entry name" value="Prot-tyrosine_phosphatase-like"/>
</dbReference>
<feature type="compositionally biased region" description="Basic residues" evidence="3">
    <location>
        <begin position="581"/>
        <end position="591"/>
    </location>
</feature>
<feature type="compositionally biased region" description="Polar residues" evidence="3">
    <location>
        <begin position="848"/>
        <end position="858"/>
    </location>
</feature>
<dbReference type="Pfam" id="PF00782">
    <property type="entry name" value="DSPc"/>
    <property type="match status" value="1"/>
</dbReference>
<dbReference type="Proteomes" id="UP001212997">
    <property type="component" value="Unassembled WGS sequence"/>
</dbReference>
<comment type="caution">
    <text evidence="6">The sequence shown here is derived from an EMBL/GenBank/DDBJ whole genome shotgun (WGS) entry which is preliminary data.</text>
</comment>
<organism evidence="6 7">
    <name type="scientific">Meripilus lineatus</name>
    <dbReference type="NCBI Taxonomy" id="2056292"/>
    <lineage>
        <taxon>Eukaryota</taxon>
        <taxon>Fungi</taxon>
        <taxon>Dikarya</taxon>
        <taxon>Basidiomycota</taxon>
        <taxon>Agaricomycotina</taxon>
        <taxon>Agaricomycetes</taxon>
        <taxon>Polyporales</taxon>
        <taxon>Meripilaceae</taxon>
        <taxon>Meripilus</taxon>
    </lineage>
</organism>
<feature type="compositionally biased region" description="Basic and acidic residues" evidence="3">
    <location>
        <begin position="556"/>
        <end position="572"/>
    </location>
</feature>
<feature type="region of interest" description="Disordered" evidence="3">
    <location>
        <begin position="536"/>
        <end position="597"/>
    </location>
</feature>
<dbReference type="PANTHER" id="PTHR47550:SF1">
    <property type="entry name" value="DUAL SPECIFICITY PROTEIN PHOSPHATASE PPS1"/>
    <property type="match status" value="1"/>
</dbReference>
<dbReference type="PROSITE" id="PS50054">
    <property type="entry name" value="TYR_PHOSPHATASE_DUAL"/>
    <property type="match status" value="1"/>
</dbReference>
<keyword evidence="7" id="KW-1185">Reference proteome</keyword>
<evidence type="ECO:0000313" key="6">
    <source>
        <dbReference type="EMBL" id="KAJ3475873.1"/>
    </source>
</evidence>
<evidence type="ECO:0000256" key="3">
    <source>
        <dbReference type="SAM" id="MobiDB-lite"/>
    </source>
</evidence>
<feature type="compositionally biased region" description="Low complexity" evidence="3">
    <location>
        <begin position="455"/>
        <end position="468"/>
    </location>
</feature>
<feature type="compositionally biased region" description="Low complexity" evidence="3">
    <location>
        <begin position="252"/>
        <end position="266"/>
    </location>
</feature>
<evidence type="ECO:0000256" key="1">
    <source>
        <dbReference type="ARBA" id="ARBA00022801"/>
    </source>
</evidence>
<evidence type="ECO:0000256" key="2">
    <source>
        <dbReference type="ARBA" id="ARBA00022912"/>
    </source>
</evidence>
<feature type="region of interest" description="Disordered" evidence="3">
    <location>
        <begin position="837"/>
        <end position="876"/>
    </location>
</feature>
<feature type="compositionally biased region" description="Basic and acidic residues" evidence="3">
    <location>
        <begin position="237"/>
        <end position="249"/>
    </location>
</feature>
<dbReference type="InterPro" id="IPR020422">
    <property type="entry name" value="TYR_PHOSPHATASE_DUAL_dom"/>
</dbReference>
<keyword evidence="1" id="KW-0378">Hydrolase</keyword>
<dbReference type="EMBL" id="JANAWD010000785">
    <property type="protein sequence ID" value="KAJ3475873.1"/>
    <property type="molecule type" value="Genomic_DNA"/>
</dbReference>